<dbReference type="Proteomes" id="UP001158087">
    <property type="component" value="Unassembled WGS sequence"/>
</dbReference>
<dbReference type="Pfam" id="PF02566">
    <property type="entry name" value="OsmC"/>
    <property type="match status" value="1"/>
</dbReference>
<evidence type="ECO:0000313" key="1">
    <source>
        <dbReference type="EMBL" id="MDH0127091.1"/>
    </source>
</evidence>
<dbReference type="InterPro" id="IPR003718">
    <property type="entry name" value="OsmC/Ohr_fam"/>
</dbReference>
<dbReference type="AlphaFoldDB" id="A0AA42KR21"/>
<dbReference type="PANTHER" id="PTHR42830:SF2">
    <property type="entry name" value="OSMC_OHR FAMILY PROTEIN"/>
    <property type="match status" value="1"/>
</dbReference>
<dbReference type="SUPFAM" id="SSF82784">
    <property type="entry name" value="OsmC-like"/>
    <property type="match status" value="1"/>
</dbReference>
<reference evidence="1" key="1">
    <citation type="submission" date="2022-09" db="EMBL/GenBank/DDBJ databases">
        <title>Intensive care unit water sources are persistently colonized with multi-drug resistant bacteria and are the site of extensive horizontal gene transfer of antibiotic resistance genes.</title>
        <authorList>
            <person name="Diorio-Toth L."/>
        </authorList>
    </citation>
    <scope>NUCLEOTIDE SEQUENCE</scope>
    <source>
        <strain evidence="1">GD04153</strain>
    </source>
</reference>
<comment type="caution">
    <text evidence="1">The sequence shown here is derived from an EMBL/GenBank/DDBJ whole genome shotgun (WGS) entry which is preliminary data.</text>
</comment>
<name>A0AA42KR21_9HYPH</name>
<dbReference type="InterPro" id="IPR015946">
    <property type="entry name" value="KH_dom-like_a/b"/>
</dbReference>
<dbReference type="InterPro" id="IPR052707">
    <property type="entry name" value="OsmC_Ohr_Peroxiredoxin"/>
</dbReference>
<protein>
    <submittedName>
        <fullName evidence="1">OsmC family protein</fullName>
    </submittedName>
</protein>
<gene>
    <name evidence="1" type="ORF">N7376_24285</name>
</gene>
<sequence length="141" mass="14531">MAAKLSILWTDGVAGQGKVTTDHLDVSIAIPADRGGSGNGTDPKTLMIASAASCYTMNLTAIMQNRKLPVEAVSVSSEGSDPKSGFTIQHHIEIRLSSGATEEQVKSAQSLFDAADRACTIGNLLKKAGAEITVSGTVTVA</sequence>
<dbReference type="Gene3D" id="3.30.300.20">
    <property type="match status" value="1"/>
</dbReference>
<proteinExistence type="predicted"/>
<organism evidence="1 2">
    <name type="scientific">Brucella intermedia GD04153</name>
    <dbReference type="NCBI Taxonomy" id="2975438"/>
    <lineage>
        <taxon>Bacteria</taxon>
        <taxon>Pseudomonadati</taxon>
        <taxon>Pseudomonadota</taxon>
        <taxon>Alphaproteobacteria</taxon>
        <taxon>Hyphomicrobiales</taxon>
        <taxon>Brucellaceae</taxon>
        <taxon>Brucella/Ochrobactrum group</taxon>
        <taxon>Brucella</taxon>
    </lineage>
</organism>
<dbReference type="InterPro" id="IPR036102">
    <property type="entry name" value="OsmC/Ohrsf"/>
</dbReference>
<dbReference type="EMBL" id="JAODYY010000026">
    <property type="protein sequence ID" value="MDH0127091.1"/>
    <property type="molecule type" value="Genomic_DNA"/>
</dbReference>
<accession>A0AA42KR21</accession>
<dbReference type="PANTHER" id="PTHR42830">
    <property type="entry name" value="OSMOTICALLY INDUCIBLE FAMILY PROTEIN"/>
    <property type="match status" value="1"/>
</dbReference>
<evidence type="ECO:0000313" key="2">
    <source>
        <dbReference type="Proteomes" id="UP001158087"/>
    </source>
</evidence>